<evidence type="ECO:0008006" key="3">
    <source>
        <dbReference type="Google" id="ProtNLM"/>
    </source>
</evidence>
<proteinExistence type="predicted"/>
<dbReference type="AlphaFoldDB" id="A0A9Q0K723"/>
<comment type="caution">
    <text evidence="1">The sequence shown here is derived from an EMBL/GenBank/DDBJ whole genome shotgun (WGS) entry which is preliminary data.</text>
</comment>
<keyword evidence="2" id="KW-1185">Reference proteome</keyword>
<gene>
    <name evidence="1" type="ORF">NE237_016532</name>
</gene>
<dbReference type="PANTHER" id="PTHR47926">
    <property type="entry name" value="PENTATRICOPEPTIDE REPEAT-CONTAINING PROTEIN"/>
    <property type="match status" value="1"/>
</dbReference>
<dbReference type="EMBL" id="JAMYWD010000007">
    <property type="protein sequence ID" value="KAJ4964683.1"/>
    <property type="molecule type" value="Genomic_DNA"/>
</dbReference>
<dbReference type="InterPro" id="IPR046848">
    <property type="entry name" value="E_motif"/>
</dbReference>
<dbReference type="Pfam" id="PF20431">
    <property type="entry name" value="E_motif"/>
    <property type="match status" value="1"/>
</dbReference>
<dbReference type="GO" id="GO:0003723">
    <property type="term" value="F:RNA binding"/>
    <property type="evidence" value="ECO:0007669"/>
    <property type="project" value="InterPro"/>
</dbReference>
<protein>
    <recommendedName>
        <fullName evidence="3">Pentatricopeptide repeat-containing protein</fullName>
    </recommendedName>
</protein>
<dbReference type="GO" id="GO:0009451">
    <property type="term" value="P:RNA modification"/>
    <property type="evidence" value="ECO:0007669"/>
    <property type="project" value="InterPro"/>
</dbReference>
<evidence type="ECO:0000313" key="2">
    <source>
        <dbReference type="Proteomes" id="UP001141806"/>
    </source>
</evidence>
<evidence type="ECO:0000313" key="1">
    <source>
        <dbReference type="EMBL" id="KAJ4964683.1"/>
    </source>
</evidence>
<dbReference type="PANTHER" id="PTHR47926:SF542">
    <property type="entry name" value="PENTATRICOPEPTIDE REPEAT-CONTAINING PROTEIN"/>
    <property type="match status" value="1"/>
</dbReference>
<dbReference type="Proteomes" id="UP001141806">
    <property type="component" value="Unassembled WGS sequence"/>
</dbReference>
<dbReference type="OrthoDB" id="185373at2759"/>
<sequence length="159" mass="18234">MPLKDSSSLWESLLASCKNHGNYELSKVAATHLFEIEPQNAGNHVLLSNIYVVNKWWEEVARSKKFLKDGGVKKVMGKSWIEVKGKFIMDNPYGPYLSRLRTLFHWLEIGAYFKAKILGAVPKREEYEPHPSESLSPLRKKLRAWVIPGWSLGETPFYG</sequence>
<accession>A0A9Q0K723</accession>
<organism evidence="1 2">
    <name type="scientific">Protea cynaroides</name>
    <dbReference type="NCBI Taxonomy" id="273540"/>
    <lineage>
        <taxon>Eukaryota</taxon>
        <taxon>Viridiplantae</taxon>
        <taxon>Streptophyta</taxon>
        <taxon>Embryophyta</taxon>
        <taxon>Tracheophyta</taxon>
        <taxon>Spermatophyta</taxon>
        <taxon>Magnoliopsida</taxon>
        <taxon>Proteales</taxon>
        <taxon>Proteaceae</taxon>
        <taxon>Protea</taxon>
    </lineage>
</organism>
<reference evidence="1" key="1">
    <citation type="journal article" date="2023" name="Plant J.">
        <title>The genome of the king protea, Protea cynaroides.</title>
        <authorList>
            <person name="Chang J."/>
            <person name="Duong T.A."/>
            <person name="Schoeman C."/>
            <person name="Ma X."/>
            <person name="Roodt D."/>
            <person name="Barker N."/>
            <person name="Li Z."/>
            <person name="Van de Peer Y."/>
            <person name="Mizrachi E."/>
        </authorList>
    </citation>
    <scope>NUCLEOTIDE SEQUENCE</scope>
    <source>
        <tissue evidence="1">Young leaves</tissue>
    </source>
</reference>
<name>A0A9Q0K723_9MAGN</name>
<dbReference type="InterPro" id="IPR046960">
    <property type="entry name" value="PPR_At4g14850-like_plant"/>
</dbReference>